<dbReference type="InterPro" id="IPR038729">
    <property type="entry name" value="Rad50/SbcC_AAA"/>
</dbReference>
<dbReference type="Gene3D" id="3.40.50.300">
    <property type="entry name" value="P-loop containing nucleotide triphosphate hydrolases"/>
    <property type="match status" value="2"/>
</dbReference>
<keyword evidence="4" id="KW-0175">Coiled coil</keyword>
<organism evidence="7 8">
    <name type="scientific">Anaerotruncus colihominis</name>
    <dbReference type="NCBI Taxonomy" id="169435"/>
    <lineage>
        <taxon>Bacteria</taxon>
        <taxon>Bacillati</taxon>
        <taxon>Bacillota</taxon>
        <taxon>Clostridia</taxon>
        <taxon>Eubacteriales</taxon>
        <taxon>Oscillospiraceae</taxon>
        <taxon>Anaerotruncus</taxon>
    </lineage>
</organism>
<feature type="coiled-coil region" evidence="4">
    <location>
        <begin position="560"/>
        <end position="715"/>
    </location>
</feature>
<protein>
    <recommendedName>
        <fullName evidence="3">Nuclease SbcCD subunit C</fullName>
    </recommendedName>
</protein>
<dbReference type="InterPro" id="IPR027417">
    <property type="entry name" value="P-loop_NTPase"/>
</dbReference>
<evidence type="ECO:0000259" key="6">
    <source>
        <dbReference type="Pfam" id="PF13476"/>
    </source>
</evidence>
<evidence type="ECO:0000256" key="2">
    <source>
        <dbReference type="ARBA" id="ARBA00011322"/>
    </source>
</evidence>
<comment type="similarity">
    <text evidence="1">Belongs to the SMC family. SbcC subfamily.</text>
</comment>
<dbReference type="PANTHER" id="PTHR32114">
    <property type="entry name" value="ABC TRANSPORTER ABCH.3"/>
    <property type="match status" value="1"/>
</dbReference>
<dbReference type="Pfam" id="PF13476">
    <property type="entry name" value="AAA_23"/>
    <property type="match status" value="1"/>
</dbReference>
<evidence type="ECO:0000256" key="3">
    <source>
        <dbReference type="ARBA" id="ARBA00013368"/>
    </source>
</evidence>
<dbReference type="AlphaFoldDB" id="A0A845QIX6"/>
<evidence type="ECO:0000256" key="5">
    <source>
        <dbReference type="SAM" id="MobiDB-lite"/>
    </source>
</evidence>
<dbReference type="Pfam" id="PF13558">
    <property type="entry name" value="SbcC_Walker_B"/>
    <property type="match status" value="1"/>
</dbReference>
<evidence type="ECO:0000313" key="8">
    <source>
        <dbReference type="Proteomes" id="UP000446866"/>
    </source>
</evidence>
<feature type="compositionally biased region" description="Basic and acidic residues" evidence="5">
    <location>
        <begin position="489"/>
        <end position="524"/>
    </location>
</feature>
<dbReference type="Proteomes" id="UP000446866">
    <property type="component" value="Unassembled WGS sequence"/>
</dbReference>
<keyword evidence="8" id="KW-1185">Reference proteome</keyword>
<reference evidence="7 8" key="1">
    <citation type="submission" date="2018-08" db="EMBL/GenBank/DDBJ databases">
        <title>Murine metabolic-syndrome-specific gut microbial biobank.</title>
        <authorList>
            <person name="Liu C."/>
        </authorList>
    </citation>
    <scope>NUCLEOTIDE SEQUENCE [LARGE SCALE GENOMIC DNA]</scope>
    <source>
        <strain evidence="7 8">28</strain>
    </source>
</reference>
<dbReference type="SUPFAM" id="SSF52540">
    <property type="entry name" value="P-loop containing nucleoside triphosphate hydrolases"/>
    <property type="match status" value="1"/>
</dbReference>
<feature type="domain" description="Rad50/SbcC-type AAA" evidence="6">
    <location>
        <begin position="5"/>
        <end position="213"/>
    </location>
</feature>
<evidence type="ECO:0000313" key="7">
    <source>
        <dbReference type="EMBL" id="NBH61414.1"/>
    </source>
</evidence>
<evidence type="ECO:0000256" key="1">
    <source>
        <dbReference type="ARBA" id="ARBA00006930"/>
    </source>
</evidence>
<accession>A0A845QIX6</accession>
<dbReference type="RefSeq" id="WP_160201692.1">
    <property type="nucleotide sequence ID" value="NZ_QXWK01000011.1"/>
</dbReference>
<name>A0A845QIX6_9FIRM</name>
<feature type="region of interest" description="Disordered" evidence="5">
    <location>
        <begin position="379"/>
        <end position="398"/>
    </location>
</feature>
<evidence type="ECO:0000256" key="4">
    <source>
        <dbReference type="SAM" id="Coils"/>
    </source>
</evidence>
<comment type="caution">
    <text evidence="7">The sequence shown here is derived from an EMBL/GenBank/DDBJ whole genome shotgun (WGS) entry which is preliminary data.</text>
</comment>
<sequence length="921" mass="103640">MRPIKLTMSAFGPYAGKTTIEMSELGENGIYLITGDTGAGKTTIFDAITYALYGDASGANREASMFRSKYADNHTPTEVELTFTYVGKEYRIKRNPEYIRPKTRGEGFTIEKPSAELHYPDGRLVTNQKEVNKAIADILGIEREQFTQIAMIAQGDFLKLLLAETKERKKIFQRLFHTENYALLQERLKEEAKSLGEAYEKVKDDIGRAIERIDCGEEDVGSIDVQKAKDGELSIVETILLLETILSEDRVRIDKLKEEQKLDDAEIEKITTRIARAKEQEKSEAALKESTDKLAQAQTNLKALQEKQKEAETKTPETEALGRRIVEQNAELPKYDELETEKKKETELNEAIRILKSALEEKQQSREKLKAEIESLRAEEKQLSQSREEKLKFEGKKEKLDQESLSIRDLKTKITEIDSLKKEYEKDQNSYRVKSAKANEKKQTYNQLHKLYLDGQAGILAETLSEGEACPVCGSKNHPSPAQKSDVVPTKEELEEAKQSFEKEEKEAVKASEKAAKDRSAIEEKEKTVLESAAKIVKADSLEAIFSLLVEKEEKIDLELTQVSQQLAELQKCIDREEEIGKLLPQKDSDYSKEETDLNETDKNLSVKKKEVDILKEKILKLSKSLAFSSKKDAEEEIEKLCVRKETLDAEIKKANEAVSNCEIEIKTLQAEIATANKALVGKIEINLEVEDERLNELKVEKVGKEERLQVASTRVAINEKILPEIKKNIEESSKLEHKLVWVKALSDTANGTISGKEKVMLETYIQTTYFDRIIARANTRLMIMSGAQYELKRRKEGDNVRSQSGLELNVVDHYNGSERSVKTLSGGESFMASLSLALGLSDEIQSSAGGIQIDTMFVDEGFGSLDEESLNQAMNALISLTEGNRLVGIISHVADLKSRIDKQIIVKKEKSGGSIVSLCV</sequence>
<dbReference type="GO" id="GO:0016887">
    <property type="term" value="F:ATP hydrolysis activity"/>
    <property type="evidence" value="ECO:0007669"/>
    <property type="project" value="InterPro"/>
</dbReference>
<comment type="subunit">
    <text evidence="2">Heterodimer of SbcC and SbcD.</text>
</comment>
<dbReference type="GO" id="GO:0006302">
    <property type="term" value="P:double-strand break repair"/>
    <property type="evidence" value="ECO:0007669"/>
    <property type="project" value="InterPro"/>
</dbReference>
<dbReference type="EMBL" id="QXWK01000011">
    <property type="protein sequence ID" value="NBH61414.1"/>
    <property type="molecule type" value="Genomic_DNA"/>
</dbReference>
<feature type="region of interest" description="Disordered" evidence="5">
    <location>
        <begin position="476"/>
        <end position="524"/>
    </location>
</feature>
<gene>
    <name evidence="7" type="ORF">D0435_07100</name>
</gene>
<proteinExistence type="inferred from homology"/>
<dbReference type="PANTHER" id="PTHR32114:SF2">
    <property type="entry name" value="ABC TRANSPORTER ABCH.3"/>
    <property type="match status" value="1"/>
</dbReference>